<dbReference type="SUPFAM" id="SSF51735">
    <property type="entry name" value="NAD(P)-binding Rossmann-fold domains"/>
    <property type="match status" value="1"/>
</dbReference>
<dbReference type="Pfam" id="PF01408">
    <property type="entry name" value="GFO_IDH_MocA"/>
    <property type="match status" value="1"/>
</dbReference>
<feature type="domain" description="Gfo/Idh/MocA-like oxidoreductase N-terminal" evidence="3">
    <location>
        <begin position="44"/>
        <end position="150"/>
    </location>
</feature>
<dbReference type="AlphaFoldDB" id="A0A9D9NL36"/>
<proteinExistence type="predicted"/>
<dbReference type="PANTHER" id="PTHR43818:SF11">
    <property type="entry name" value="BCDNA.GH03377"/>
    <property type="match status" value="1"/>
</dbReference>
<dbReference type="EMBL" id="JADILZ010000013">
    <property type="protein sequence ID" value="MBO8477466.1"/>
    <property type="molecule type" value="Genomic_DNA"/>
</dbReference>
<feature type="chain" id="PRO_5039457691" evidence="2">
    <location>
        <begin position="25"/>
        <end position="369"/>
    </location>
</feature>
<dbReference type="Gene3D" id="3.30.360.10">
    <property type="entry name" value="Dihydrodipicolinate Reductase, domain 2"/>
    <property type="match status" value="1"/>
</dbReference>
<keyword evidence="1" id="KW-0560">Oxidoreductase</keyword>
<reference evidence="5" key="2">
    <citation type="journal article" date="2021" name="PeerJ">
        <title>Extensive microbial diversity within the chicken gut microbiome revealed by metagenomics and culture.</title>
        <authorList>
            <person name="Gilroy R."/>
            <person name="Ravi A."/>
            <person name="Getino M."/>
            <person name="Pursley I."/>
            <person name="Horton D.L."/>
            <person name="Alikhan N.F."/>
            <person name="Baker D."/>
            <person name="Gharbi K."/>
            <person name="Hall N."/>
            <person name="Watson M."/>
            <person name="Adriaenssens E.M."/>
            <person name="Foster-Nyarko E."/>
            <person name="Jarju S."/>
            <person name="Secka A."/>
            <person name="Antonio M."/>
            <person name="Oren A."/>
            <person name="Chaudhuri R.R."/>
            <person name="La Ragione R."/>
            <person name="Hildebrand F."/>
            <person name="Pallen M.J."/>
        </authorList>
    </citation>
    <scope>NUCLEOTIDE SEQUENCE</scope>
    <source>
        <strain evidence="5">2478</strain>
    </source>
</reference>
<evidence type="ECO:0000313" key="5">
    <source>
        <dbReference type="EMBL" id="MBO8477466.1"/>
    </source>
</evidence>
<dbReference type="SUPFAM" id="SSF55347">
    <property type="entry name" value="Glyceraldehyde-3-phosphate dehydrogenase-like, C-terminal domain"/>
    <property type="match status" value="1"/>
</dbReference>
<evidence type="ECO:0000256" key="1">
    <source>
        <dbReference type="ARBA" id="ARBA00023002"/>
    </source>
</evidence>
<organism evidence="5 6">
    <name type="scientific">Candidatus Cryptobacteroides excrementipullorum</name>
    <dbReference type="NCBI Taxonomy" id="2840761"/>
    <lineage>
        <taxon>Bacteria</taxon>
        <taxon>Pseudomonadati</taxon>
        <taxon>Bacteroidota</taxon>
        <taxon>Bacteroidia</taxon>
        <taxon>Bacteroidales</taxon>
        <taxon>Candidatus Cryptobacteroides</taxon>
    </lineage>
</organism>
<reference evidence="5" key="1">
    <citation type="submission" date="2020-10" db="EMBL/GenBank/DDBJ databases">
        <authorList>
            <person name="Gilroy R."/>
        </authorList>
    </citation>
    <scope>NUCLEOTIDE SEQUENCE</scope>
    <source>
        <strain evidence="5">2478</strain>
    </source>
</reference>
<dbReference type="GO" id="GO:0016491">
    <property type="term" value="F:oxidoreductase activity"/>
    <property type="evidence" value="ECO:0007669"/>
    <property type="project" value="UniProtKB-KW"/>
</dbReference>
<dbReference type="Gene3D" id="3.40.50.720">
    <property type="entry name" value="NAD(P)-binding Rossmann-like Domain"/>
    <property type="match status" value="1"/>
</dbReference>
<name>A0A9D9NL36_9BACT</name>
<dbReference type="InterPro" id="IPR050463">
    <property type="entry name" value="Gfo/Idh/MocA_oxidrdct_glycsds"/>
</dbReference>
<gene>
    <name evidence="5" type="ORF">IAB80_00975</name>
</gene>
<dbReference type="PANTHER" id="PTHR43818">
    <property type="entry name" value="BCDNA.GH03377"/>
    <property type="match status" value="1"/>
</dbReference>
<evidence type="ECO:0000256" key="2">
    <source>
        <dbReference type="SAM" id="SignalP"/>
    </source>
</evidence>
<dbReference type="Pfam" id="PF22725">
    <property type="entry name" value="GFO_IDH_MocA_C3"/>
    <property type="match status" value="1"/>
</dbReference>
<comment type="caution">
    <text evidence="5">The sequence shown here is derived from an EMBL/GenBank/DDBJ whole genome shotgun (WGS) entry which is preliminary data.</text>
</comment>
<feature type="domain" description="GFO/IDH/MocA-like oxidoreductase" evidence="4">
    <location>
        <begin position="166"/>
        <end position="289"/>
    </location>
</feature>
<dbReference type="InterPro" id="IPR000683">
    <property type="entry name" value="Gfo/Idh/MocA-like_OxRdtase_N"/>
</dbReference>
<dbReference type="Proteomes" id="UP000823771">
    <property type="component" value="Unassembled WGS sequence"/>
</dbReference>
<evidence type="ECO:0000259" key="3">
    <source>
        <dbReference type="Pfam" id="PF01408"/>
    </source>
</evidence>
<protein>
    <submittedName>
        <fullName evidence="5">Gfo/Idh/MocA family oxidoreductase</fullName>
    </submittedName>
</protein>
<dbReference type="InterPro" id="IPR055170">
    <property type="entry name" value="GFO_IDH_MocA-like_dom"/>
</dbReference>
<evidence type="ECO:0000313" key="6">
    <source>
        <dbReference type="Proteomes" id="UP000823771"/>
    </source>
</evidence>
<dbReference type="InterPro" id="IPR036291">
    <property type="entry name" value="NAD(P)-bd_dom_sf"/>
</dbReference>
<keyword evidence="2" id="KW-0732">Signal</keyword>
<feature type="signal peptide" evidence="2">
    <location>
        <begin position="1"/>
        <end position="24"/>
    </location>
</feature>
<sequence length="369" mass="40964">MRHLNILAAAAAFLMGITSSMAGAQDGKPLRIAVAGVTHGHLWEVISRTGRGDFEIVGVYEKDDYYREHNGLRGKVDDSLFFSDLGEMLRSVKPEAVVAYGSTYDHLYTVETCAENGVDVMVEKPLAVNMKHARRIEKAAKAHGIMVLTNYETSWYSTNYEAFRLIKDEEAIGDITRIMVYDGHQGPVEIGCGPEFLQWLTDPALNGGGAIMDFGCYGANLTTWLLSGERPVSVYAVANRQKPDKYGKVDDDATIVLQYPGGITVQIMPSWNWPENRKDMYIYGSKGYIYQKTSEDMTVKSGDTSREYTPAPLQAPYNDSFYYLKAAVRGEIEVKPFDLASLENNMIVMEILDAAVKSAKTGTPQGRSR</sequence>
<accession>A0A9D9NL36</accession>
<dbReference type="GO" id="GO:0000166">
    <property type="term" value="F:nucleotide binding"/>
    <property type="evidence" value="ECO:0007669"/>
    <property type="project" value="InterPro"/>
</dbReference>
<evidence type="ECO:0000259" key="4">
    <source>
        <dbReference type="Pfam" id="PF22725"/>
    </source>
</evidence>